<proteinExistence type="predicted"/>
<keyword evidence="3" id="KW-1185">Reference proteome</keyword>
<sequence length="77" mass="8668">MAGKNPIQQLDRVVSAQILGMFLLGKFIGDYAAIQITDVLGQDTGYVVGIAFSLLFVLFWPTIERRYEQWKDQNGSD</sequence>
<dbReference type="EMBL" id="KC292025">
    <property type="protein sequence ID" value="AGM11274.1"/>
    <property type="molecule type" value="Genomic_DNA"/>
</dbReference>
<evidence type="ECO:0000256" key="1">
    <source>
        <dbReference type="SAM" id="Phobius"/>
    </source>
</evidence>
<protein>
    <submittedName>
        <fullName evidence="2">Uncharacterized protein</fullName>
    </submittedName>
</protein>
<feature type="transmembrane region" description="Helical" evidence="1">
    <location>
        <begin position="12"/>
        <end position="34"/>
    </location>
</feature>
<evidence type="ECO:0000313" key="3">
    <source>
        <dbReference type="Proteomes" id="UP000203449"/>
    </source>
</evidence>
<accession>R4T6F1</accession>
<dbReference type="RefSeq" id="YP_008058708.1">
    <property type="nucleotide sequence ID" value="NC_021322.1"/>
</dbReference>
<feature type="transmembrane region" description="Helical" evidence="1">
    <location>
        <begin position="46"/>
        <end position="63"/>
    </location>
</feature>
<keyword evidence="1" id="KW-0812">Transmembrane</keyword>
<reference evidence="2 3" key="1">
    <citation type="submission" date="2012-12" db="EMBL/GenBank/DDBJ databases">
        <authorList>
            <person name="Sencilo A."/>
            <person name="Jacobs-Sera D."/>
            <person name="Russell D.A."/>
            <person name="Ko C."/>
            <person name="Atanasova N."/>
            <person name="Osterlund E."/>
            <person name="Oksanen H.M."/>
            <person name="Bamford D.H."/>
            <person name="Hatfull G.F."/>
            <person name="Roine E."/>
            <person name="Hendrix R.W."/>
        </authorList>
    </citation>
    <scope>NUCLEOTIDE SEQUENCE [LARGE SCALE GENOMIC DNA]</scope>
</reference>
<organism evidence="2 3">
    <name type="scientific">Haloarcula hispanica tailed virus 1</name>
    <dbReference type="NCBI Taxonomy" id="1273750"/>
    <lineage>
        <taxon>Viruses</taxon>
        <taxon>Duplodnaviria</taxon>
        <taxon>Heunggongvirae</taxon>
        <taxon>Uroviricota</taxon>
        <taxon>Caudoviricetes</taxon>
        <taxon>Madisaviridae</taxon>
        <taxon>Clampvirus</taxon>
        <taxon>Clampvirus italiense</taxon>
        <taxon>Clampvirus HHTV1</taxon>
    </lineage>
</organism>
<evidence type="ECO:0000313" key="2">
    <source>
        <dbReference type="EMBL" id="AGM11274.1"/>
    </source>
</evidence>
<dbReference type="KEGG" id="vg:16194232"/>
<name>R4T6F1_9CAUD</name>
<dbReference type="Proteomes" id="UP000203449">
    <property type="component" value="Segment"/>
</dbReference>
<gene>
    <name evidence="2" type="primary">18</name>
    <name evidence="2" type="ORF">HHTV1_18</name>
</gene>
<keyword evidence="1" id="KW-1133">Transmembrane helix</keyword>
<keyword evidence="1" id="KW-0472">Membrane</keyword>
<dbReference type="GeneID" id="16194232"/>